<evidence type="ECO:0000256" key="3">
    <source>
        <dbReference type="ARBA" id="ARBA00023098"/>
    </source>
</evidence>
<protein>
    <submittedName>
        <fullName evidence="6">Patatin</fullName>
    </submittedName>
</protein>
<evidence type="ECO:0000256" key="1">
    <source>
        <dbReference type="ARBA" id="ARBA00022801"/>
    </source>
</evidence>
<dbReference type="Pfam" id="PF01734">
    <property type="entry name" value="Patatin"/>
    <property type="match status" value="1"/>
</dbReference>
<sequence>MGYGLVLGGGGARGLAHIGVWRVLEEHGLTPGVLAGTSMGGLVGAFIAAGYGAAEMERLAGSVSWRRLLDLRPGPGLVRPAVVSAWLADHLPATFEELRLPLAVTATDLLSGRAVYLSRGNLHDALRATTAYPGAVEPLALDGMLLSDGGILNQVPVDAALFLGARRVLAVDVTAPDPLTLPERRGHLWRRLSREQGGTGPGAGHPGATLGAAQLGTVQTLRRAVEIMQAQLTDARVGLYRPDVLLRPTLRDVDLLNFRRADVAVQAGADAALAQLPRLLTLPD</sequence>
<dbReference type="PANTHER" id="PTHR14226:SF29">
    <property type="entry name" value="NEUROPATHY TARGET ESTERASE SWS"/>
    <property type="match status" value="1"/>
</dbReference>
<keyword evidence="7" id="KW-1185">Reference proteome</keyword>
<dbReference type="InterPro" id="IPR050301">
    <property type="entry name" value="NTE"/>
</dbReference>
<evidence type="ECO:0000256" key="4">
    <source>
        <dbReference type="PROSITE-ProRule" id="PRU01161"/>
    </source>
</evidence>
<dbReference type="InterPro" id="IPR002641">
    <property type="entry name" value="PNPLA_dom"/>
</dbReference>
<evidence type="ECO:0000313" key="6">
    <source>
        <dbReference type="EMBL" id="GGR78557.1"/>
    </source>
</evidence>
<feature type="domain" description="PNPLA" evidence="5">
    <location>
        <begin position="5"/>
        <end position="161"/>
    </location>
</feature>
<feature type="short sequence motif" description="GXGXXG" evidence="4">
    <location>
        <begin position="9"/>
        <end position="14"/>
    </location>
</feature>
<proteinExistence type="predicted"/>
<keyword evidence="3 4" id="KW-0443">Lipid metabolism</keyword>
<organism evidence="6 7">
    <name type="scientific">Deinococcus sedimenti</name>
    <dbReference type="NCBI Taxonomy" id="1867090"/>
    <lineage>
        <taxon>Bacteria</taxon>
        <taxon>Thermotogati</taxon>
        <taxon>Deinococcota</taxon>
        <taxon>Deinococci</taxon>
        <taxon>Deinococcales</taxon>
        <taxon>Deinococcaceae</taxon>
        <taxon>Deinococcus</taxon>
    </lineage>
</organism>
<feature type="short sequence motif" description="GXSXG" evidence="4">
    <location>
        <begin position="36"/>
        <end position="40"/>
    </location>
</feature>
<dbReference type="Gene3D" id="3.40.1090.10">
    <property type="entry name" value="Cytosolic phospholipase A2 catalytic domain"/>
    <property type="match status" value="2"/>
</dbReference>
<feature type="short sequence motif" description="DGA/G" evidence="4">
    <location>
        <begin position="148"/>
        <end position="150"/>
    </location>
</feature>
<feature type="active site" description="Nucleophile" evidence="4">
    <location>
        <position position="38"/>
    </location>
</feature>
<comment type="caution">
    <text evidence="6">The sequence shown here is derived from an EMBL/GenBank/DDBJ whole genome shotgun (WGS) entry which is preliminary data.</text>
</comment>
<dbReference type="Proteomes" id="UP000644548">
    <property type="component" value="Unassembled WGS sequence"/>
</dbReference>
<dbReference type="InterPro" id="IPR016035">
    <property type="entry name" value="Acyl_Trfase/lysoPLipase"/>
</dbReference>
<evidence type="ECO:0000259" key="5">
    <source>
        <dbReference type="PROSITE" id="PS51635"/>
    </source>
</evidence>
<accession>A0ABQ2S000</accession>
<evidence type="ECO:0000256" key="2">
    <source>
        <dbReference type="ARBA" id="ARBA00022963"/>
    </source>
</evidence>
<feature type="active site" description="Proton acceptor" evidence="4">
    <location>
        <position position="148"/>
    </location>
</feature>
<dbReference type="PANTHER" id="PTHR14226">
    <property type="entry name" value="NEUROPATHY TARGET ESTERASE/SWISS CHEESE D.MELANOGASTER"/>
    <property type="match status" value="1"/>
</dbReference>
<keyword evidence="1 4" id="KW-0378">Hydrolase</keyword>
<keyword evidence="2 4" id="KW-0442">Lipid degradation</keyword>
<dbReference type="EMBL" id="BMQN01000001">
    <property type="protein sequence ID" value="GGR78557.1"/>
    <property type="molecule type" value="Genomic_DNA"/>
</dbReference>
<dbReference type="SUPFAM" id="SSF52151">
    <property type="entry name" value="FabD/lysophospholipase-like"/>
    <property type="match status" value="1"/>
</dbReference>
<gene>
    <name evidence="6" type="ORF">GCM10008960_01670</name>
</gene>
<evidence type="ECO:0000313" key="7">
    <source>
        <dbReference type="Proteomes" id="UP000644548"/>
    </source>
</evidence>
<reference evidence="7" key="1">
    <citation type="journal article" date="2019" name="Int. J. Syst. Evol. Microbiol.">
        <title>The Global Catalogue of Microorganisms (GCM) 10K type strain sequencing project: providing services to taxonomists for standard genome sequencing and annotation.</title>
        <authorList>
            <consortium name="The Broad Institute Genomics Platform"/>
            <consortium name="The Broad Institute Genome Sequencing Center for Infectious Disease"/>
            <person name="Wu L."/>
            <person name="Ma J."/>
        </authorList>
    </citation>
    <scope>NUCLEOTIDE SEQUENCE [LARGE SCALE GENOMIC DNA]</scope>
    <source>
        <strain evidence="7">JCM 31405</strain>
    </source>
</reference>
<name>A0ABQ2S000_9DEIO</name>
<dbReference type="PROSITE" id="PS51635">
    <property type="entry name" value="PNPLA"/>
    <property type="match status" value="1"/>
</dbReference>